<evidence type="ECO:0000313" key="7">
    <source>
        <dbReference type="EMBL" id="SVA00469.1"/>
    </source>
</evidence>
<feature type="transmembrane region" description="Helical" evidence="5">
    <location>
        <begin position="263"/>
        <end position="285"/>
    </location>
</feature>
<evidence type="ECO:0000256" key="2">
    <source>
        <dbReference type="ARBA" id="ARBA00022692"/>
    </source>
</evidence>
<feature type="transmembrane region" description="Helical" evidence="5">
    <location>
        <begin position="60"/>
        <end position="79"/>
    </location>
</feature>
<feature type="transmembrane region" description="Helical" evidence="5">
    <location>
        <begin position="297"/>
        <end position="314"/>
    </location>
</feature>
<dbReference type="InterPro" id="IPR020846">
    <property type="entry name" value="MFS_dom"/>
</dbReference>
<dbReference type="SUPFAM" id="SSF103473">
    <property type="entry name" value="MFS general substrate transporter"/>
    <property type="match status" value="1"/>
</dbReference>
<proteinExistence type="predicted"/>
<name>A0A381SAG3_9ZZZZ</name>
<dbReference type="PROSITE" id="PS00217">
    <property type="entry name" value="SUGAR_TRANSPORT_2"/>
    <property type="match status" value="1"/>
</dbReference>
<feature type="transmembrane region" description="Helical" evidence="5">
    <location>
        <begin position="174"/>
        <end position="192"/>
    </location>
</feature>
<dbReference type="InterPro" id="IPR005828">
    <property type="entry name" value="MFS_sugar_transport-like"/>
</dbReference>
<organism evidence="7">
    <name type="scientific">marine metagenome</name>
    <dbReference type="NCBI Taxonomy" id="408172"/>
    <lineage>
        <taxon>unclassified sequences</taxon>
        <taxon>metagenomes</taxon>
        <taxon>ecological metagenomes</taxon>
    </lineage>
</organism>
<evidence type="ECO:0000256" key="3">
    <source>
        <dbReference type="ARBA" id="ARBA00022989"/>
    </source>
</evidence>
<evidence type="ECO:0000256" key="4">
    <source>
        <dbReference type="ARBA" id="ARBA00023136"/>
    </source>
</evidence>
<evidence type="ECO:0000256" key="5">
    <source>
        <dbReference type="SAM" id="Phobius"/>
    </source>
</evidence>
<evidence type="ECO:0000259" key="6">
    <source>
        <dbReference type="PROSITE" id="PS50850"/>
    </source>
</evidence>
<feature type="transmembrane region" description="Helical" evidence="5">
    <location>
        <begin position="86"/>
        <end position="107"/>
    </location>
</feature>
<reference evidence="7" key="1">
    <citation type="submission" date="2018-05" db="EMBL/GenBank/DDBJ databases">
        <authorList>
            <person name="Lanie J.A."/>
            <person name="Ng W.-L."/>
            <person name="Kazmierczak K.M."/>
            <person name="Andrzejewski T.M."/>
            <person name="Davidsen T.M."/>
            <person name="Wayne K.J."/>
            <person name="Tettelin H."/>
            <person name="Glass J.I."/>
            <person name="Rusch D."/>
            <person name="Podicherti R."/>
            <person name="Tsui H.-C.T."/>
            <person name="Winkler M.E."/>
        </authorList>
    </citation>
    <scope>NUCLEOTIDE SEQUENCE</scope>
</reference>
<dbReference type="EMBL" id="UINC01002805">
    <property type="protein sequence ID" value="SVA00469.1"/>
    <property type="molecule type" value="Genomic_DNA"/>
</dbReference>
<dbReference type="Pfam" id="PF00083">
    <property type="entry name" value="Sugar_tr"/>
    <property type="match status" value="1"/>
</dbReference>
<dbReference type="InterPro" id="IPR011701">
    <property type="entry name" value="MFS"/>
</dbReference>
<feature type="domain" description="Major facilitator superfamily (MFS) profile" evidence="6">
    <location>
        <begin position="22"/>
        <end position="408"/>
    </location>
</feature>
<feature type="transmembrane region" description="Helical" evidence="5">
    <location>
        <begin position="358"/>
        <end position="377"/>
    </location>
</feature>
<feature type="transmembrane region" description="Helical" evidence="5">
    <location>
        <begin position="146"/>
        <end position="168"/>
    </location>
</feature>
<gene>
    <name evidence="7" type="ORF">METZ01_LOCUS53323</name>
</gene>
<dbReference type="PANTHER" id="PTHR23508:SF10">
    <property type="entry name" value="CARBOXYLIC ACID TRANSPORTER PROTEIN HOMOLOG"/>
    <property type="match status" value="1"/>
</dbReference>
<feature type="transmembrane region" description="Helical" evidence="5">
    <location>
        <begin position="222"/>
        <end position="243"/>
    </location>
</feature>
<sequence>MFTTSSTTFEWWNKSSPVARKALVAASLGWMLDSFDVMLYALVLAVLMTDLGMDNATGGSLASLTLVASAIGGVLFGVIADRFGRVRALVMSILIYSVFTAACGFAQTVRQLAVFRVFLGIGMGGEWASGAALVSETWSSEHRGKALGLMQSSWAIGYAVAAAVTAIVLPIWGWRAVFFVGILPALFTLWIRRDVAEPEIWRARVESGKPRGSLSHIFRGSLLPLTIALTLMNACIMFAWWGFNLWIPAYLSLPINQGGIGLSAYAMSGFIIAMQVGMWCGYVTFGFASDIFGRKRTYVIYVLTAALLILAYTSTRSPSALLVLGPLVAFFGTGSFSGFGAVTAEIYQTDIRATAQGFTYNIGRLASALAPFVVGSLADTHGFEVALSISSIAFVLAGVLWIWIPETKGRKLC</sequence>
<keyword evidence="2 5" id="KW-0812">Transmembrane</keyword>
<dbReference type="GO" id="GO:0046943">
    <property type="term" value="F:carboxylic acid transmembrane transporter activity"/>
    <property type="evidence" value="ECO:0007669"/>
    <property type="project" value="TreeGrafter"/>
</dbReference>
<accession>A0A381SAG3</accession>
<dbReference type="PROSITE" id="PS50850">
    <property type="entry name" value="MFS"/>
    <property type="match status" value="1"/>
</dbReference>
<keyword evidence="4 5" id="KW-0472">Membrane</keyword>
<dbReference type="Gene3D" id="1.20.1250.20">
    <property type="entry name" value="MFS general substrate transporter like domains"/>
    <property type="match status" value="2"/>
</dbReference>
<dbReference type="AlphaFoldDB" id="A0A381SAG3"/>
<comment type="subcellular location">
    <subcellularLocation>
        <location evidence="1">Membrane</location>
        <topology evidence="1">Multi-pass membrane protein</topology>
    </subcellularLocation>
</comment>
<feature type="transmembrane region" description="Helical" evidence="5">
    <location>
        <begin position="383"/>
        <end position="404"/>
    </location>
</feature>
<dbReference type="GO" id="GO:0005886">
    <property type="term" value="C:plasma membrane"/>
    <property type="evidence" value="ECO:0007669"/>
    <property type="project" value="TreeGrafter"/>
</dbReference>
<evidence type="ECO:0000256" key="1">
    <source>
        <dbReference type="ARBA" id="ARBA00004141"/>
    </source>
</evidence>
<dbReference type="InterPro" id="IPR036259">
    <property type="entry name" value="MFS_trans_sf"/>
</dbReference>
<feature type="transmembrane region" description="Helical" evidence="5">
    <location>
        <begin position="320"/>
        <end position="346"/>
    </location>
</feature>
<dbReference type="InterPro" id="IPR005829">
    <property type="entry name" value="Sugar_transporter_CS"/>
</dbReference>
<feature type="transmembrane region" description="Helical" evidence="5">
    <location>
        <begin position="22"/>
        <end position="48"/>
    </location>
</feature>
<keyword evidence="3 5" id="KW-1133">Transmembrane helix</keyword>
<feature type="transmembrane region" description="Helical" evidence="5">
    <location>
        <begin position="113"/>
        <end position="134"/>
    </location>
</feature>
<dbReference type="Pfam" id="PF07690">
    <property type="entry name" value="MFS_1"/>
    <property type="match status" value="1"/>
</dbReference>
<protein>
    <recommendedName>
        <fullName evidence="6">Major facilitator superfamily (MFS) profile domain-containing protein</fullName>
    </recommendedName>
</protein>
<dbReference type="PANTHER" id="PTHR23508">
    <property type="entry name" value="CARBOXYLIC ACID TRANSPORTER PROTEIN HOMOLOG"/>
    <property type="match status" value="1"/>
</dbReference>